<dbReference type="PATRIC" id="fig|1855411.3.peg.30"/>
<protein>
    <recommendedName>
        <fullName evidence="2">dihydrofolate reductase</fullName>
        <ecNumber evidence="2">1.5.1.3</ecNumber>
    </recommendedName>
</protein>
<comment type="pathway">
    <text evidence="1">Cofactor biosynthesis; tetrahydrofolate biosynthesis; 5,6,7,8-tetrahydrofolate from 7,8-dihydrofolate: step 1/1.</text>
</comment>
<reference evidence="8 9" key="1">
    <citation type="submission" date="2016-06" db="EMBL/GenBank/DDBJ databases">
        <title>Discovery of anaerobic lithoheterotrophic haloarchaeon capable of sulfur respiration by hydrogen and formate.</title>
        <authorList>
            <person name="Sorokin D.Y."/>
            <person name="Kublanov I.V."/>
            <person name="Roman P."/>
            <person name="Sinninghe Damste J.S."/>
            <person name="Golyshin P.N."/>
            <person name="Rojo D."/>
            <person name="Ciordia S."/>
            <person name="Mena Md.C."/>
            <person name="Ferrer M."/>
            <person name="Smedile F."/>
            <person name="Messina E."/>
            <person name="La Cono V."/>
            <person name="Yakimov M.M."/>
        </authorList>
    </citation>
    <scope>NUCLEOTIDE SEQUENCE [LARGE SCALE GENOMIC DNA]</scope>
    <source>
        <strain evidence="8 9">HTSR1</strain>
    </source>
</reference>
<name>A0A1D8S1P0_9EURY</name>
<evidence type="ECO:0000256" key="2">
    <source>
        <dbReference type="ARBA" id="ARBA00012856"/>
    </source>
</evidence>
<dbReference type="Gene3D" id="3.40.430.10">
    <property type="entry name" value="Dihydrofolate Reductase, subunit A"/>
    <property type="match status" value="1"/>
</dbReference>
<evidence type="ECO:0000259" key="7">
    <source>
        <dbReference type="PROSITE" id="PS51330"/>
    </source>
</evidence>
<dbReference type="GO" id="GO:0005829">
    <property type="term" value="C:cytosol"/>
    <property type="evidence" value="ECO:0007669"/>
    <property type="project" value="TreeGrafter"/>
</dbReference>
<dbReference type="EMBL" id="CP016070">
    <property type="protein sequence ID" value="AOW79241.1"/>
    <property type="molecule type" value="Genomic_DNA"/>
</dbReference>
<sequence>MKIALIAAVAENGVIGDSKSIPWHYPADLAHFKECTVGHPVIMGRRTYEAIVDRLGEPLPDRLNVVLSSNGIDVMEGAVQVESIPEAIEVAAATDSEIAFVAGGGSIYEQFLPRADRLYITEIPESPTGDTHFPEWDRDRWELIEQDERGDLVFATYERSR</sequence>
<dbReference type="Proteomes" id="UP000185608">
    <property type="component" value="Chromosome"/>
</dbReference>
<dbReference type="InterPro" id="IPR001796">
    <property type="entry name" value="DHFR_dom"/>
</dbReference>
<dbReference type="AlphaFoldDB" id="A0A1D8S1P0"/>
<dbReference type="GO" id="GO:0006730">
    <property type="term" value="P:one-carbon metabolic process"/>
    <property type="evidence" value="ECO:0007669"/>
    <property type="project" value="UniProtKB-KW"/>
</dbReference>
<dbReference type="GO" id="GO:0046452">
    <property type="term" value="P:dihydrofolate metabolic process"/>
    <property type="evidence" value="ECO:0007669"/>
    <property type="project" value="TreeGrafter"/>
</dbReference>
<evidence type="ECO:0000313" key="9">
    <source>
        <dbReference type="Proteomes" id="UP000185608"/>
    </source>
</evidence>
<evidence type="ECO:0000256" key="3">
    <source>
        <dbReference type="ARBA" id="ARBA00022563"/>
    </source>
</evidence>
<dbReference type="CDD" id="cd00209">
    <property type="entry name" value="DHFR"/>
    <property type="match status" value="1"/>
</dbReference>
<dbReference type="GO" id="GO:0046655">
    <property type="term" value="P:folic acid metabolic process"/>
    <property type="evidence" value="ECO:0007669"/>
    <property type="project" value="TreeGrafter"/>
</dbReference>
<evidence type="ECO:0000256" key="1">
    <source>
        <dbReference type="ARBA" id="ARBA00004903"/>
    </source>
</evidence>
<dbReference type="PROSITE" id="PS51330">
    <property type="entry name" value="DHFR_2"/>
    <property type="match status" value="1"/>
</dbReference>
<evidence type="ECO:0000256" key="5">
    <source>
        <dbReference type="ARBA" id="ARBA00023002"/>
    </source>
</evidence>
<dbReference type="STRING" id="1873524.HSR6_0031"/>
<keyword evidence="4" id="KW-0521">NADP</keyword>
<proteinExistence type="inferred from homology"/>
<dbReference type="PANTHER" id="PTHR48069:SF3">
    <property type="entry name" value="DIHYDROFOLATE REDUCTASE"/>
    <property type="match status" value="1"/>
</dbReference>
<dbReference type="SUPFAM" id="SSF53597">
    <property type="entry name" value="Dihydrofolate reductase-like"/>
    <property type="match status" value="1"/>
</dbReference>
<dbReference type="EC" id="1.5.1.3" evidence="2"/>
<dbReference type="InterPro" id="IPR017925">
    <property type="entry name" value="DHFR_CS"/>
</dbReference>
<dbReference type="Pfam" id="PF00186">
    <property type="entry name" value="DHFR_1"/>
    <property type="match status" value="1"/>
</dbReference>
<evidence type="ECO:0000256" key="6">
    <source>
        <dbReference type="RuleBase" id="RU004474"/>
    </source>
</evidence>
<organism evidence="8 9">
    <name type="scientific">Halodesulfurarchaeum formicicum</name>
    <dbReference type="NCBI Taxonomy" id="1873524"/>
    <lineage>
        <taxon>Archaea</taxon>
        <taxon>Methanobacteriati</taxon>
        <taxon>Methanobacteriota</taxon>
        <taxon>Stenosarchaea group</taxon>
        <taxon>Halobacteria</taxon>
        <taxon>Halobacteriales</taxon>
        <taxon>Halobacteriaceae</taxon>
        <taxon>Halodesulfurarchaeum</taxon>
    </lineage>
</organism>
<comment type="similarity">
    <text evidence="6">Belongs to the dihydrofolate reductase family.</text>
</comment>
<keyword evidence="5 8" id="KW-0560">Oxidoreductase</keyword>
<dbReference type="PRINTS" id="PR00070">
    <property type="entry name" value="DHFR"/>
</dbReference>
<evidence type="ECO:0000313" key="8">
    <source>
        <dbReference type="EMBL" id="AOW79241.1"/>
    </source>
</evidence>
<gene>
    <name evidence="8" type="ORF">HTSR_0031</name>
</gene>
<dbReference type="PANTHER" id="PTHR48069">
    <property type="entry name" value="DIHYDROFOLATE REDUCTASE"/>
    <property type="match status" value="1"/>
</dbReference>
<dbReference type="PROSITE" id="PS00075">
    <property type="entry name" value="DHFR_1"/>
    <property type="match status" value="1"/>
</dbReference>
<dbReference type="InterPro" id="IPR024072">
    <property type="entry name" value="DHFR-like_dom_sf"/>
</dbReference>
<dbReference type="PIRSF" id="PIRSF000194">
    <property type="entry name" value="DHFR"/>
    <property type="match status" value="1"/>
</dbReference>
<dbReference type="GeneID" id="29828053"/>
<dbReference type="InterPro" id="IPR012259">
    <property type="entry name" value="DHFR"/>
</dbReference>
<dbReference type="GO" id="GO:0004146">
    <property type="term" value="F:dihydrofolate reductase activity"/>
    <property type="evidence" value="ECO:0007669"/>
    <property type="project" value="UniProtKB-EC"/>
</dbReference>
<dbReference type="GO" id="GO:0046654">
    <property type="term" value="P:tetrahydrofolate biosynthetic process"/>
    <property type="evidence" value="ECO:0007669"/>
    <property type="project" value="InterPro"/>
</dbReference>
<evidence type="ECO:0000256" key="4">
    <source>
        <dbReference type="ARBA" id="ARBA00022857"/>
    </source>
</evidence>
<dbReference type="KEGG" id="halh:HTSR_0031"/>
<dbReference type="RefSeq" id="WP_070364028.1">
    <property type="nucleotide sequence ID" value="NZ_CP016070.1"/>
</dbReference>
<feature type="domain" description="DHFR" evidence="7">
    <location>
        <begin position="2"/>
        <end position="161"/>
    </location>
</feature>
<accession>A0A1D8S1P0</accession>
<dbReference type="GO" id="GO:0050661">
    <property type="term" value="F:NADP binding"/>
    <property type="evidence" value="ECO:0007669"/>
    <property type="project" value="InterPro"/>
</dbReference>
<keyword evidence="3" id="KW-0554">One-carbon metabolism</keyword>